<evidence type="ECO:0000256" key="2">
    <source>
        <dbReference type="ARBA" id="ARBA00022448"/>
    </source>
</evidence>
<dbReference type="EC" id="3.6.3.-" evidence="6"/>
<reference evidence="6 7" key="1">
    <citation type="submission" date="2018-03" db="EMBL/GenBank/DDBJ databases">
        <title>Genome sequence of Clostridium vincentii DSM 10228.</title>
        <authorList>
            <person name="Poehlein A."/>
            <person name="Daniel R."/>
        </authorList>
    </citation>
    <scope>NUCLEOTIDE SEQUENCE [LARGE SCALE GENOMIC DNA]</scope>
    <source>
        <strain evidence="6 7">DSM 10228</strain>
    </source>
</reference>
<dbReference type="EMBL" id="PVXQ01000008">
    <property type="protein sequence ID" value="PRR83232.1"/>
    <property type="molecule type" value="Genomic_DNA"/>
</dbReference>
<evidence type="ECO:0000313" key="7">
    <source>
        <dbReference type="Proteomes" id="UP000239471"/>
    </source>
</evidence>
<dbReference type="AlphaFoldDB" id="A0A2T0BHE0"/>
<keyword evidence="4 6" id="KW-0067">ATP-binding</keyword>
<keyword evidence="3" id="KW-0547">Nucleotide-binding</keyword>
<dbReference type="InterPro" id="IPR017871">
    <property type="entry name" value="ABC_transporter-like_CS"/>
</dbReference>
<dbReference type="InterPro" id="IPR003439">
    <property type="entry name" value="ABC_transporter-like_ATP-bd"/>
</dbReference>
<comment type="similarity">
    <text evidence="1">Belongs to the ABC transporter superfamily.</text>
</comment>
<keyword evidence="7" id="KW-1185">Reference proteome</keyword>
<accession>A0A2T0BHE0</accession>
<keyword evidence="6" id="KW-0378">Hydrolase</keyword>
<dbReference type="InterPro" id="IPR027417">
    <property type="entry name" value="P-loop_NTPase"/>
</dbReference>
<evidence type="ECO:0000256" key="3">
    <source>
        <dbReference type="ARBA" id="ARBA00022741"/>
    </source>
</evidence>
<protein>
    <submittedName>
        <fullName evidence="6">Putative ABC transporter ATP-binding protein YxlF</fullName>
        <ecNumber evidence="6">3.6.3.-</ecNumber>
    </submittedName>
</protein>
<dbReference type="OrthoDB" id="9809205at2"/>
<evidence type="ECO:0000259" key="5">
    <source>
        <dbReference type="PROSITE" id="PS50893"/>
    </source>
</evidence>
<proteinExistence type="inferred from homology"/>
<gene>
    <name evidence="6" type="primary">yxlF_3</name>
    <name evidence="6" type="ORF">CLVI_10310</name>
</gene>
<dbReference type="SMART" id="SM00382">
    <property type="entry name" value="AAA"/>
    <property type="match status" value="1"/>
</dbReference>
<dbReference type="InterPro" id="IPR003593">
    <property type="entry name" value="AAA+_ATPase"/>
</dbReference>
<dbReference type="GO" id="GO:0005524">
    <property type="term" value="F:ATP binding"/>
    <property type="evidence" value="ECO:0007669"/>
    <property type="project" value="UniProtKB-KW"/>
</dbReference>
<name>A0A2T0BHE0_9CLOT</name>
<dbReference type="Pfam" id="PF00005">
    <property type="entry name" value="ABC_tran"/>
    <property type="match status" value="1"/>
</dbReference>
<dbReference type="PANTHER" id="PTHR43335:SF4">
    <property type="entry name" value="ABC TRANSPORTER, ATP-BINDING PROTEIN"/>
    <property type="match status" value="1"/>
</dbReference>
<keyword evidence="2" id="KW-0813">Transport</keyword>
<dbReference type="RefSeq" id="WP_106059052.1">
    <property type="nucleotide sequence ID" value="NZ_PVXQ01000008.1"/>
</dbReference>
<organism evidence="6 7">
    <name type="scientific">Clostridium vincentii</name>
    <dbReference type="NCBI Taxonomy" id="52704"/>
    <lineage>
        <taxon>Bacteria</taxon>
        <taxon>Bacillati</taxon>
        <taxon>Bacillota</taxon>
        <taxon>Clostridia</taxon>
        <taxon>Eubacteriales</taxon>
        <taxon>Clostridiaceae</taxon>
        <taxon>Clostridium</taxon>
    </lineage>
</organism>
<dbReference type="SUPFAM" id="SSF52540">
    <property type="entry name" value="P-loop containing nucleoside triphosphate hydrolases"/>
    <property type="match status" value="1"/>
</dbReference>
<evidence type="ECO:0000256" key="1">
    <source>
        <dbReference type="ARBA" id="ARBA00005417"/>
    </source>
</evidence>
<evidence type="ECO:0000313" key="6">
    <source>
        <dbReference type="EMBL" id="PRR83232.1"/>
    </source>
</evidence>
<dbReference type="PROSITE" id="PS50893">
    <property type="entry name" value="ABC_TRANSPORTER_2"/>
    <property type="match status" value="1"/>
</dbReference>
<dbReference type="Gene3D" id="3.40.50.300">
    <property type="entry name" value="P-loop containing nucleotide triphosphate hydrolases"/>
    <property type="match status" value="1"/>
</dbReference>
<evidence type="ECO:0000256" key="4">
    <source>
        <dbReference type="ARBA" id="ARBA00022840"/>
    </source>
</evidence>
<comment type="caution">
    <text evidence="6">The sequence shown here is derived from an EMBL/GenBank/DDBJ whole genome shotgun (WGS) entry which is preliminary data.</text>
</comment>
<sequence length="293" mass="32825">MTKVLELKNISKKYKDYSALNKVSFSLDEGEIIGLVGPNGSGKTTLMRIIVGLTKNFEGEVLLEDGTAIGCVIETPSFYPFMTGYENLKYFASINDVSIEKVMETTELLGLKDALNKKVKDYSLGMKQRLGILAALLRDPKLLILDEPTNGLDPTGIHELREYIKGIARKKKITVLISSHILSELEKICDKAVIIKHGEIVDVLKIDDFKNSSEVILTIGIENVIDASKIFKDNNIAIFKSDKDSISISVNKEESNGIVNFLNNNNIKFNSLYEQKRTLEDKFLDLMEENNIK</sequence>
<feature type="domain" description="ABC transporter" evidence="5">
    <location>
        <begin position="5"/>
        <end position="222"/>
    </location>
</feature>
<dbReference type="GO" id="GO:0016887">
    <property type="term" value="F:ATP hydrolysis activity"/>
    <property type="evidence" value="ECO:0007669"/>
    <property type="project" value="InterPro"/>
</dbReference>
<dbReference type="Proteomes" id="UP000239471">
    <property type="component" value="Unassembled WGS sequence"/>
</dbReference>
<dbReference type="PANTHER" id="PTHR43335">
    <property type="entry name" value="ABC TRANSPORTER, ATP-BINDING PROTEIN"/>
    <property type="match status" value="1"/>
</dbReference>
<dbReference type="PROSITE" id="PS00211">
    <property type="entry name" value="ABC_TRANSPORTER_1"/>
    <property type="match status" value="1"/>
</dbReference>